<proteinExistence type="predicted"/>
<dbReference type="GeneID" id="63860195"/>
<dbReference type="VEuPathDB" id="FungiDB:BO72DRAFT_424059"/>
<protein>
    <recommendedName>
        <fullName evidence="4">P-loop containing nucleoside triphosphate hydrolase protein</fullName>
    </recommendedName>
</protein>
<dbReference type="AlphaFoldDB" id="A0A8G1RWF2"/>
<dbReference type="InterPro" id="IPR027417">
    <property type="entry name" value="P-loop_NTPase"/>
</dbReference>
<dbReference type="OrthoDB" id="2316594at2759"/>
<sequence length="507" mass="56283">MASMAKHSHNPKPEPSERSFHSIFSDDMQKYHNKLLGYNDFHQELKEQNISPIIMTGIFRGFTKDIASLVPQFGLLAGVQDARYPALADDPRLLFNVTPPSSTFICGSQGSGKSHTLSCMLETCLISSKAGYLSNPLTGLVFHYDTFISDLMGSPCEAAFLSSNPDVEVRVLCAPTNLHAIRGAYSRLNVTVSALEIDQRDLNTKRMLDLMAVGQDDGQIPLYMHTVKRILREMRTLQQKAKTAFSYSAFKKRLLDSPLTPAQLEPLKQRLDMLESFMPRTQTKTDIGKNHSVSAGTNWKPKPRRLTIVDLSCPCISPDTACSLFNICLGIFLEQDSHIGKVVALDEAHKYMNSSIEARGFTETLLSAVRLQRHLGIRMIISTQEPTISTALLNLCSTTIVHHFTSPEWLRILHKHLAGAKEDVVERFQAAESNNSSTASNTQQGLFDKIVSLRVGEAMIFSPSAITRVTRADEDGTLSFERLGNGNLKVKVRQRLTLDGGLSVLCR</sequence>
<feature type="compositionally biased region" description="Basic residues" evidence="1">
    <location>
        <begin position="1"/>
        <end position="10"/>
    </location>
</feature>
<dbReference type="SUPFAM" id="SSF52540">
    <property type="entry name" value="P-loop containing nucleoside triphosphate hydrolases"/>
    <property type="match status" value="1"/>
</dbReference>
<dbReference type="RefSeq" id="XP_040804002.1">
    <property type="nucleotide sequence ID" value="XM_040942862.1"/>
</dbReference>
<dbReference type="Gene3D" id="3.40.50.300">
    <property type="entry name" value="P-loop containing nucleotide triphosphate hydrolases"/>
    <property type="match status" value="1"/>
</dbReference>
<dbReference type="Proteomes" id="UP000249789">
    <property type="component" value="Unassembled WGS sequence"/>
</dbReference>
<evidence type="ECO:0000256" key="1">
    <source>
        <dbReference type="SAM" id="MobiDB-lite"/>
    </source>
</evidence>
<feature type="region of interest" description="Disordered" evidence="1">
    <location>
        <begin position="1"/>
        <end position="20"/>
    </location>
</feature>
<dbReference type="EMBL" id="KZ824631">
    <property type="protein sequence ID" value="RAK79992.1"/>
    <property type="molecule type" value="Genomic_DNA"/>
</dbReference>
<evidence type="ECO:0000313" key="2">
    <source>
        <dbReference type="EMBL" id="RAK79992.1"/>
    </source>
</evidence>
<feature type="compositionally biased region" description="Basic and acidic residues" evidence="1">
    <location>
        <begin position="11"/>
        <end position="20"/>
    </location>
</feature>
<accession>A0A8G1RWF2</accession>
<evidence type="ECO:0000313" key="3">
    <source>
        <dbReference type="Proteomes" id="UP000249789"/>
    </source>
</evidence>
<organism evidence="2 3">
    <name type="scientific">Aspergillus fijiensis CBS 313.89</name>
    <dbReference type="NCBI Taxonomy" id="1448319"/>
    <lineage>
        <taxon>Eukaryota</taxon>
        <taxon>Fungi</taxon>
        <taxon>Dikarya</taxon>
        <taxon>Ascomycota</taxon>
        <taxon>Pezizomycotina</taxon>
        <taxon>Eurotiomycetes</taxon>
        <taxon>Eurotiomycetidae</taxon>
        <taxon>Eurotiales</taxon>
        <taxon>Aspergillaceae</taxon>
        <taxon>Aspergillus</taxon>
    </lineage>
</organism>
<gene>
    <name evidence="2" type="ORF">BO72DRAFT_424059</name>
</gene>
<keyword evidence="3" id="KW-1185">Reference proteome</keyword>
<name>A0A8G1RWF2_9EURO</name>
<evidence type="ECO:0008006" key="4">
    <source>
        <dbReference type="Google" id="ProtNLM"/>
    </source>
</evidence>
<reference evidence="2 3" key="1">
    <citation type="submission" date="2018-02" db="EMBL/GenBank/DDBJ databases">
        <title>The genomes of Aspergillus section Nigri reveals drivers in fungal speciation.</title>
        <authorList>
            <consortium name="DOE Joint Genome Institute"/>
            <person name="Vesth T.C."/>
            <person name="Nybo J."/>
            <person name="Theobald S."/>
            <person name="Brandl J."/>
            <person name="Frisvad J.C."/>
            <person name="Nielsen K.F."/>
            <person name="Lyhne E.K."/>
            <person name="Kogle M.E."/>
            <person name="Kuo A."/>
            <person name="Riley R."/>
            <person name="Clum A."/>
            <person name="Nolan M."/>
            <person name="Lipzen A."/>
            <person name="Salamov A."/>
            <person name="Henrissat B."/>
            <person name="Wiebenga A."/>
            <person name="De vries R.P."/>
            <person name="Grigoriev I.V."/>
            <person name="Mortensen U.H."/>
            <person name="Andersen M.R."/>
            <person name="Baker S.E."/>
        </authorList>
    </citation>
    <scope>NUCLEOTIDE SEQUENCE [LARGE SCALE GENOMIC DNA]</scope>
    <source>
        <strain evidence="2 3">CBS 313.89</strain>
    </source>
</reference>